<evidence type="ECO:0000256" key="4">
    <source>
        <dbReference type="ARBA" id="ARBA00022946"/>
    </source>
</evidence>
<evidence type="ECO:0000256" key="2">
    <source>
        <dbReference type="ARBA" id="ARBA00009597"/>
    </source>
</evidence>
<dbReference type="Pfam" id="PF04280">
    <property type="entry name" value="Tim44"/>
    <property type="match status" value="1"/>
</dbReference>
<feature type="coiled-coil region" evidence="7">
    <location>
        <begin position="32"/>
        <end position="59"/>
    </location>
</feature>
<dbReference type="InterPro" id="IPR039544">
    <property type="entry name" value="Tim44-like"/>
</dbReference>
<dbReference type="InterPro" id="IPR007379">
    <property type="entry name" value="Tim44-like_dom"/>
</dbReference>
<dbReference type="InterPro" id="IPR032710">
    <property type="entry name" value="NTF2-like_dom_sf"/>
</dbReference>
<name>Q675T0_OIKDI</name>
<dbReference type="SMART" id="SM00978">
    <property type="entry name" value="Tim44"/>
    <property type="match status" value="1"/>
</dbReference>
<dbReference type="EMBL" id="AY449461">
    <property type="protein sequence ID" value="AAS21436.1"/>
    <property type="molecule type" value="Genomic_DNA"/>
</dbReference>
<dbReference type="GO" id="GO:0030150">
    <property type="term" value="P:protein import into mitochondrial matrix"/>
    <property type="evidence" value="ECO:0007669"/>
    <property type="project" value="TreeGrafter"/>
</dbReference>
<dbReference type="SUPFAM" id="SSF54427">
    <property type="entry name" value="NTF2-like"/>
    <property type="match status" value="1"/>
</dbReference>
<dbReference type="PANTHER" id="PTHR10721">
    <property type="entry name" value="MITOCHONDRIAL IMPORT INNER MEMBRANE TRANSLOCASE SUBUNIT TIM44"/>
    <property type="match status" value="1"/>
</dbReference>
<evidence type="ECO:0000256" key="5">
    <source>
        <dbReference type="ARBA" id="ARBA00023128"/>
    </source>
</evidence>
<dbReference type="GO" id="GO:0005743">
    <property type="term" value="C:mitochondrial inner membrane"/>
    <property type="evidence" value="ECO:0007669"/>
    <property type="project" value="UniProtKB-SubCell"/>
</dbReference>
<proteinExistence type="inferred from homology"/>
<reference evidence="9" key="2">
    <citation type="journal article" date="2005" name="Curr. Biol.">
        <title>Remodelling of the homeobox gene complement in the tunicate Oikopleura dioica.</title>
        <authorList>
            <person name="Edvardsen R.B."/>
            <person name="Seo H.C."/>
            <person name="Jensen M.F."/>
            <person name="Mialon A."/>
            <person name="Mikhaleva J."/>
            <person name="Bjordal M."/>
            <person name="Cartry J."/>
            <person name="Reinhardt R."/>
            <person name="Weissenbach J."/>
            <person name="Wincker P."/>
            <person name="Chourrout D."/>
        </authorList>
    </citation>
    <scope>NUCLEOTIDE SEQUENCE</scope>
</reference>
<keyword evidence="7" id="KW-0175">Coiled coil</keyword>
<feature type="domain" description="Tim44-like" evidence="8">
    <location>
        <begin position="228"/>
        <end position="381"/>
    </location>
</feature>
<accession>Q675T0</accession>
<organism evidence="9">
    <name type="scientific">Oikopleura dioica</name>
    <name type="common">Tunicate</name>
    <dbReference type="NCBI Taxonomy" id="34765"/>
    <lineage>
        <taxon>Eukaryota</taxon>
        <taxon>Metazoa</taxon>
        <taxon>Chordata</taxon>
        <taxon>Tunicata</taxon>
        <taxon>Appendicularia</taxon>
        <taxon>Copelata</taxon>
        <taxon>Oikopleuridae</taxon>
        <taxon>Oikopleura</taxon>
    </lineage>
</organism>
<evidence type="ECO:0000256" key="6">
    <source>
        <dbReference type="ARBA" id="ARBA00023136"/>
    </source>
</evidence>
<comment type="similarity">
    <text evidence="2">Belongs to the Tim44 family.</text>
</comment>
<protein>
    <submittedName>
        <fullName evidence="9">Import inner membrane translocase subunit TIM44-like protein</fullName>
    </submittedName>
</protein>
<evidence type="ECO:0000256" key="1">
    <source>
        <dbReference type="ARBA" id="ARBA00004273"/>
    </source>
</evidence>
<dbReference type="AlphaFoldDB" id="Q675T0"/>
<keyword evidence="5" id="KW-0496">Mitochondrion</keyword>
<dbReference type="PANTHER" id="PTHR10721:SF1">
    <property type="entry name" value="MITOCHONDRIAL IMPORT INNER MEMBRANE TRANSLOCASE SUBUNIT TIM44"/>
    <property type="match status" value="1"/>
</dbReference>
<keyword evidence="6" id="KW-0472">Membrane</keyword>
<gene>
    <name evidence="9" type="ORF">005-13</name>
</gene>
<dbReference type="Gene3D" id="3.10.450.240">
    <property type="match status" value="1"/>
</dbReference>
<keyword evidence="3" id="KW-0999">Mitochondrion inner membrane</keyword>
<comment type="subcellular location">
    <subcellularLocation>
        <location evidence="1">Mitochondrion inner membrane</location>
    </subcellularLocation>
</comment>
<evidence type="ECO:0000313" key="9">
    <source>
        <dbReference type="EMBL" id="AAS21436.1"/>
    </source>
</evidence>
<keyword evidence="4" id="KW-0809">Transit peptide</keyword>
<sequence>MLRRISSLHKVGTRPVSTTVGNQNLFKNFQEALKKESQKEGIDDELKKLQQQVMEDQKKFAESEKYKKLKKWKNQNMERYFVSEKFSPLKSCKTVKKAASSVGNIGESFSKTFENIKNIEFTDKQSPEERMEVFTDAYVSPNYTPVPIRMRKEVKYRDVDFDADTEAEGVTVHKDYTLYERYKESAMGQRMDDLGTRINASDNAMVRGFAILGQRTGGMMRKLTSNSYNDTIKAIRQVDKKFDQEAFVQFLESEMIPIILEAKAINDVAVIEDWCLDAPAQRFAIKHREQAKNKITYYEKTINLQKLEILDGTVHDNMPAFQISFETNTLMAYTDKDGNVIEQEGYPKPDEVYKSYHVWSVCRDPMEPEPSAAWRVLECETMDQKLAF</sequence>
<dbReference type="GO" id="GO:0051087">
    <property type="term" value="F:protein-folding chaperone binding"/>
    <property type="evidence" value="ECO:0007669"/>
    <property type="project" value="TreeGrafter"/>
</dbReference>
<evidence type="ECO:0000259" key="8">
    <source>
        <dbReference type="SMART" id="SM00978"/>
    </source>
</evidence>
<evidence type="ECO:0000256" key="3">
    <source>
        <dbReference type="ARBA" id="ARBA00022792"/>
    </source>
</evidence>
<reference evidence="9" key="1">
    <citation type="journal article" date="2004" name="Nature">
        <title>Hox cluster disintegration with persistent anteroposterior order of expression in Oikopleura dioica.</title>
        <authorList>
            <person name="Seo H.C."/>
            <person name="Edvardsen R.B."/>
            <person name="Maeland A.D."/>
            <person name="Bjordal M."/>
            <person name="Jensen M.F."/>
            <person name="Hansen A."/>
            <person name="Flaat M."/>
            <person name="Weissenbach J."/>
            <person name="Lehrach H."/>
            <person name="Wincker P."/>
            <person name="Reinhardt R."/>
            <person name="Chourrout D."/>
        </authorList>
    </citation>
    <scope>NUCLEOTIDE SEQUENCE</scope>
</reference>
<evidence type="ECO:0000256" key="7">
    <source>
        <dbReference type="SAM" id="Coils"/>
    </source>
</evidence>